<dbReference type="Proteomes" id="UP001278766">
    <property type="component" value="Unassembled WGS sequence"/>
</dbReference>
<protein>
    <submittedName>
        <fullName evidence="1">Uncharacterized protein</fullName>
    </submittedName>
</protein>
<dbReference type="GeneID" id="87835651"/>
<gene>
    <name evidence="1" type="ORF">B0H64DRAFT_167181</name>
</gene>
<dbReference type="AlphaFoldDB" id="A0AAE0HIM9"/>
<organism evidence="1 2">
    <name type="scientific">Chaetomium fimeti</name>
    <dbReference type="NCBI Taxonomy" id="1854472"/>
    <lineage>
        <taxon>Eukaryota</taxon>
        <taxon>Fungi</taxon>
        <taxon>Dikarya</taxon>
        <taxon>Ascomycota</taxon>
        <taxon>Pezizomycotina</taxon>
        <taxon>Sordariomycetes</taxon>
        <taxon>Sordariomycetidae</taxon>
        <taxon>Sordariales</taxon>
        <taxon>Chaetomiaceae</taxon>
        <taxon>Chaetomium</taxon>
    </lineage>
</organism>
<dbReference type="RefSeq" id="XP_062659815.1">
    <property type="nucleotide sequence ID" value="XM_062798703.1"/>
</dbReference>
<reference evidence="1" key="1">
    <citation type="journal article" date="2023" name="Mol. Phylogenet. Evol.">
        <title>Genome-scale phylogeny and comparative genomics of the fungal order Sordariales.</title>
        <authorList>
            <person name="Hensen N."/>
            <person name="Bonometti L."/>
            <person name="Westerberg I."/>
            <person name="Brannstrom I.O."/>
            <person name="Guillou S."/>
            <person name="Cros-Aarteil S."/>
            <person name="Calhoun S."/>
            <person name="Haridas S."/>
            <person name="Kuo A."/>
            <person name="Mondo S."/>
            <person name="Pangilinan J."/>
            <person name="Riley R."/>
            <person name="LaButti K."/>
            <person name="Andreopoulos B."/>
            <person name="Lipzen A."/>
            <person name="Chen C."/>
            <person name="Yan M."/>
            <person name="Daum C."/>
            <person name="Ng V."/>
            <person name="Clum A."/>
            <person name="Steindorff A."/>
            <person name="Ohm R.A."/>
            <person name="Martin F."/>
            <person name="Silar P."/>
            <person name="Natvig D.O."/>
            <person name="Lalanne C."/>
            <person name="Gautier V."/>
            <person name="Ament-Velasquez S.L."/>
            <person name="Kruys A."/>
            <person name="Hutchinson M.I."/>
            <person name="Powell A.J."/>
            <person name="Barry K."/>
            <person name="Miller A.N."/>
            <person name="Grigoriev I.V."/>
            <person name="Debuchy R."/>
            <person name="Gladieux P."/>
            <person name="Hiltunen Thoren M."/>
            <person name="Johannesson H."/>
        </authorList>
    </citation>
    <scope>NUCLEOTIDE SEQUENCE</scope>
    <source>
        <strain evidence="1">CBS 168.71</strain>
    </source>
</reference>
<keyword evidence="2" id="KW-1185">Reference proteome</keyword>
<name>A0AAE0HIM9_9PEZI</name>
<dbReference type="EMBL" id="JAUEPN010000004">
    <property type="protein sequence ID" value="KAK3296301.1"/>
    <property type="molecule type" value="Genomic_DNA"/>
</dbReference>
<comment type="caution">
    <text evidence="1">The sequence shown here is derived from an EMBL/GenBank/DDBJ whole genome shotgun (WGS) entry which is preliminary data.</text>
</comment>
<reference evidence="1" key="2">
    <citation type="submission" date="2023-06" db="EMBL/GenBank/DDBJ databases">
        <authorList>
            <consortium name="Lawrence Berkeley National Laboratory"/>
            <person name="Haridas S."/>
            <person name="Hensen N."/>
            <person name="Bonometti L."/>
            <person name="Westerberg I."/>
            <person name="Brannstrom I.O."/>
            <person name="Guillou S."/>
            <person name="Cros-Aarteil S."/>
            <person name="Calhoun S."/>
            <person name="Kuo A."/>
            <person name="Mondo S."/>
            <person name="Pangilinan J."/>
            <person name="Riley R."/>
            <person name="Labutti K."/>
            <person name="Andreopoulos B."/>
            <person name="Lipzen A."/>
            <person name="Chen C."/>
            <person name="Yanf M."/>
            <person name="Daum C."/>
            <person name="Ng V."/>
            <person name="Clum A."/>
            <person name="Steindorff A."/>
            <person name="Ohm R."/>
            <person name="Martin F."/>
            <person name="Silar P."/>
            <person name="Natvig D."/>
            <person name="Lalanne C."/>
            <person name="Gautier V."/>
            <person name="Ament-Velasquez S.L."/>
            <person name="Kruys A."/>
            <person name="Hutchinson M.I."/>
            <person name="Powell A.J."/>
            <person name="Barry K."/>
            <person name="Miller A.N."/>
            <person name="Grigoriev I.V."/>
            <person name="Debuchy R."/>
            <person name="Gladieux P."/>
            <person name="Thoren M.H."/>
            <person name="Johannesson H."/>
        </authorList>
    </citation>
    <scope>NUCLEOTIDE SEQUENCE</scope>
    <source>
        <strain evidence="1">CBS 168.71</strain>
    </source>
</reference>
<accession>A0AAE0HIM9</accession>
<proteinExistence type="predicted"/>
<evidence type="ECO:0000313" key="2">
    <source>
        <dbReference type="Proteomes" id="UP001278766"/>
    </source>
</evidence>
<evidence type="ECO:0000313" key="1">
    <source>
        <dbReference type="EMBL" id="KAK3296301.1"/>
    </source>
</evidence>
<sequence>MSHIVPLPNVAVVTNRFSVWYDTTSNWPNDGGLCVTCERPQDSTLRPSPAVPLHIVVGRSGIASPDLSSTSPIWGIGQTEPGMGIGPGSIDPFSCRISSEERSLIAGQQVSVVFSKGSCFIPAGGGKAQKVERPEGRGLAQGSRRIPVIHLHLPPPSQPGLLPLRREAAPWAGEPLGAVRTWTHWMPGVSILASVPVLAREYKCPN</sequence>